<evidence type="ECO:0000256" key="1">
    <source>
        <dbReference type="ARBA" id="ARBA00004196"/>
    </source>
</evidence>
<dbReference type="EMBL" id="PFNK01000015">
    <property type="protein sequence ID" value="PIZ43981.1"/>
    <property type="molecule type" value="Genomic_DNA"/>
</dbReference>
<dbReference type="GO" id="GO:0030313">
    <property type="term" value="C:cell envelope"/>
    <property type="evidence" value="ECO:0007669"/>
    <property type="project" value="UniProtKB-SubCell"/>
</dbReference>
<evidence type="ECO:0008006" key="5">
    <source>
        <dbReference type="Google" id="ProtNLM"/>
    </source>
</evidence>
<feature type="non-terminal residue" evidence="3">
    <location>
        <position position="122"/>
    </location>
</feature>
<dbReference type="PANTHER" id="PTHR32347">
    <property type="entry name" value="EFFLUX SYSTEM COMPONENT YKNX-RELATED"/>
    <property type="match status" value="1"/>
</dbReference>
<keyword evidence="2" id="KW-0175">Coiled coil</keyword>
<comment type="caution">
    <text evidence="3">The sequence shown here is derived from an EMBL/GenBank/DDBJ whole genome shotgun (WGS) entry which is preliminary data.</text>
</comment>
<accession>A0A2M7TEE3</accession>
<sequence length="122" mass="13485">MKKWVAFLLVIVIVSLFITREKISSKPVDVFVVSKETVTSRVSASGKTAAREDIDLKFELSGKVTWVGVKEGDFVNKYQAIASIGSESLNSDLASAESLYRKALSSYTETLETYKVEEPTNI</sequence>
<dbReference type="Gene3D" id="2.40.50.100">
    <property type="match status" value="1"/>
</dbReference>
<dbReference type="AlphaFoldDB" id="A0A2M7TEE3"/>
<gene>
    <name evidence="3" type="ORF">COY33_00435</name>
</gene>
<proteinExistence type="predicted"/>
<comment type="subcellular location">
    <subcellularLocation>
        <location evidence="1">Cell envelope</location>
    </subcellularLocation>
</comment>
<dbReference type="Proteomes" id="UP000229915">
    <property type="component" value="Unassembled WGS sequence"/>
</dbReference>
<dbReference type="InterPro" id="IPR050465">
    <property type="entry name" value="UPF0194_transport"/>
</dbReference>
<organism evidence="3 4">
    <name type="scientific">candidate division WWE3 bacterium CG_4_10_14_0_2_um_filter_42_7</name>
    <dbReference type="NCBI Taxonomy" id="1975073"/>
    <lineage>
        <taxon>Bacteria</taxon>
        <taxon>Katanobacteria</taxon>
    </lineage>
</organism>
<reference evidence="4" key="1">
    <citation type="submission" date="2017-09" db="EMBL/GenBank/DDBJ databases">
        <title>Depth-based differentiation of microbial function through sediment-hosted aquifers and enrichment of novel symbionts in the deep terrestrial subsurface.</title>
        <authorList>
            <person name="Probst A.J."/>
            <person name="Ladd B."/>
            <person name="Jarett J.K."/>
            <person name="Geller-Mcgrath D.E."/>
            <person name="Sieber C.M.K."/>
            <person name="Emerson J.B."/>
            <person name="Anantharaman K."/>
            <person name="Thomas B.C."/>
            <person name="Malmstrom R."/>
            <person name="Stieglmeier M."/>
            <person name="Klingl A."/>
            <person name="Woyke T."/>
            <person name="Ryan C.M."/>
            <person name="Banfield J.F."/>
        </authorList>
    </citation>
    <scope>NUCLEOTIDE SEQUENCE [LARGE SCALE GENOMIC DNA]</scope>
</reference>
<name>A0A2M7TEE3_UNCKA</name>
<evidence type="ECO:0000256" key="2">
    <source>
        <dbReference type="ARBA" id="ARBA00023054"/>
    </source>
</evidence>
<evidence type="ECO:0000313" key="4">
    <source>
        <dbReference type="Proteomes" id="UP000229915"/>
    </source>
</evidence>
<protein>
    <recommendedName>
        <fullName evidence="5">Membrane fusion protein biotin-lipoyl like domain-containing protein</fullName>
    </recommendedName>
</protein>
<evidence type="ECO:0000313" key="3">
    <source>
        <dbReference type="EMBL" id="PIZ43981.1"/>
    </source>
</evidence>